<accession>A0A7Z7YXT6</accession>
<keyword evidence="1" id="KW-0472">Membrane</keyword>
<reference evidence="2 3" key="1">
    <citation type="journal article" date="2019" name="Sci. Transl. Med.">
        <title>Quorum sensing between bacterial species on the skin protects against epidermal injury in atopic dermatitis.</title>
        <authorList>
            <person name="Williams M.R."/>
        </authorList>
    </citation>
    <scope>NUCLEOTIDE SEQUENCE [LARGE SCALE GENOMIC DNA]</scope>
    <source>
        <strain evidence="2 3">H8</strain>
    </source>
</reference>
<keyword evidence="1" id="KW-1133">Transmembrane helix</keyword>
<name>A0A7Z7YXT6_STACP</name>
<organism evidence="2 3">
    <name type="scientific">Staphylococcus capitis</name>
    <dbReference type="NCBI Taxonomy" id="29388"/>
    <lineage>
        <taxon>Bacteria</taxon>
        <taxon>Bacillati</taxon>
        <taxon>Bacillota</taxon>
        <taxon>Bacilli</taxon>
        <taxon>Bacillales</taxon>
        <taxon>Staphylococcaceae</taxon>
        <taxon>Staphylococcus</taxon>
    </lineage>
</organism>
<gene>
    <name evidence="2" type="ORF">EQ811_04605</name>
</gene>
<dbReference type="EMBL" id="SCHC01000001">
    <property type="protein sequence ID" value="TBW78645.1"/>
    <property type="molecule type" value="Genomic_DNA"/>
</dbReference>
<evidence type="ECO:0000313" key="3">
    <source>
        <dbReference type="Proteomes" id="UP000291949"/>
    </source>
</evidence>
<evidence type="ECO:0000256" key="1">
    <source>
        <dbReference type="SAM" id="Phobius"/>
    </source>
</evidence>
<comment type="caution">
    <text evidence="2">The sequence shown here is derived from an EMBL/GenBank/DDBJ whole genome shotgun (WGS) entry which is preliminary data.</text>
</comment>
<protein>
    <submittedName>
        <fullName evidence="2">Uncharacterized protein</fullName>
    </submittedName>
</protein>
<dbReference type="Proteomes" id="UP000291949">
    <property type="component" value="Unassembled WGS sequence"/>
</dbReference>
<evidence type="ECO:0000313" key="2">
    <source>
        <dbReference type="EMBL" id="TBW78645.1"/>
    </source>
</evidence>
<sequence length="62" mass="7444">MIKRKTSIYSQKAFISLYLVVIFSFYLSIISFYITQYGLKLKTIHNLDIYYNNVIVKTLKKR</sequence>
<dbReference type="AlphaFoldDB" id="A0A7Z7YXT6"/>
<feature type="transmembrane region" description="Helical" evidence="1">
    <location>
        <begin position="12"/>
        <end position="34"/>
    </location>
</feature>
<proteinExistence type="predicted"/>
<keyword evidence="1" id="KW-0812">Transmembrane</keyword>